<evidence type="ECO:0000256" key="1">
    <source>
        <dbReference type="SAM" id="Phobius"/>
    </source>
</evidence>
<dbReference type="OrthoDB" id="5243687at2"/>
<accession>A0A3N4CXW8</accession>
<feature type="signal peptide" evidence="2">
    <location>
        <begin position="1"/>
        <end position="25"/>
    </location>
</feature>
<feature type="transmembrane region" description="Helical" evidence="1">
    <location>
        <begin position="121"/>
        <end position="145"/>
    </location>
</feature>
<evidence type="ECO:0000256" key="2">
    <source>
        <dbReference type="SAM" id="SignalP"/>
    </source>
</evidence>
<reference evidence="3" key="2">
    <citation type="submission" date="2021-03" db="EMBL/GenBank/DDBJ databases">
        <title>Human Oral Microbial Genomes.</title>
        <authorList>
            <person name="Johnston C.D."/>
            <person name="Chen T."/>
            <person name="Dewhirst F.E."/>
        </authorList>
    </citation>
    <scope>NUCLEOTIDE SEQUENCE</scope>
    <source>
        <strain evidence="3">F0714</strain>
    </source>
</reference>
<dbReference type="Proteomes" id="UP000677180">
    <property type="component" value="Chromosome"/>
</dbReference>
<gene>
    <name evidence="3" type="ORF">J5A53_12095</name>
    <name evidence="4" type="ORF">NCTC12967_00707</name>
</gene>
<evidence type="ECO:0000313" key="5">
    <source>
        <dbReference type="Proteomes" id="UP000273044"/>
    </source>
</evidence>
<keyword evidence="1" id="KW-1133">Transmembrane helix</keyword>
<organism evidence="4 5">
    <name type="scientific">Arachnia propionica</name>
    <dbReference type="NCBI Taxonomy" id="1750"/>
    <lineage>
        <taxon>Bacteria</taxon>
        <taxon>Bacillati</taxon>
        <taxon>Actinomycetota</taxon>
        <taxon>Actinomycetes</taxon>
        <taxon>Propionibacteriales</taxon>
        <taxon>Propionibacteriaceae</taxon>
        <taxon>Arachnia</taxon>
    </lineage>
</organism>
<reference evidence="4 5" key="1">
    <citation type="submission" date="2018-12" db="EMBL/GenBank/DDBJ databases">
        <authorList>
            <consortium name="Pathogen Informatics"/>
        </authorList>
    </citation>
    <scope>NUCLEOTIDE SEQUENCE [LARGE SCALE GENOMIC DNA]</scope>
    <source>
        <strain evidence="4 5">NCTC12967</strain>
    </source>
</reference>
<dbReference type="EMBL" id="LR134406">
    <property type="protein sequence ID" value="VEH69438.1"/>
    <property type="molecule type" value="Genomic_DNA"/>
</dbReference>
<feature type="chain" id="PRO_5043184865" evidence="2">
    <location>
        <begin position="26"/>
        <end position="160"/>
    </location>
</feature>
<dbReference type="AlphaFoldDB" id="A0A3N4CXW8"/>
<keyword evidence="5" id="KW-1185">Reference proteome</keyword>
<name>A0A3N4CXW8_9ACTN</name>
<dbReference type="Proteomes" id="UP000273044">
    <property type="component" value="Chromosome"/>
</dbReference>
<sequence>MRSARFAGLLSFVAGVLMLVCGAFAWGATSTQLASENITVANDAPAFAGSKVAGPLTAFYQAEAVKQHTRAASNGLTYAELVAKVQEAKDAGDTATAEQLQTTRTMVETGNFVRASLLTSVMAFGVSALVMGAGLLFSCLGWGLYRLSAVHAQDAEPQED</sequence>
<keyword evidence="2" id="KW-0732">Signal</keyword>
<proteinExistence type="predicted"/>
<keyword evidence="1" id="KW-0472">Membrane</keyword>
<evidence type="ECO:0000313" key="4">
    <source>
        <dbReference type="EMBL" id="VEH69438.1"/>
    </source>
</evidence>
<evidence type="ECO:0000313" key="3">
    <source>
        <dbReference type="EMBL" id="QUC10511.1"/>
    </source>
</evidence>
<protein>
    <submittedName>
        <fullName evidence="4">Uncharacterized protein</fullName>
    </submittedName>
</protein>
<keyword evidence="1" id="KW-0812">Transmembrane</keyword>
<dbReference type="RefSeq" id="WP_041696211.1">
    <property type="nucleotide sequence ID" value="NZ_CAJZDL010000011.1"/>
</dbReference>
<dbReference type="EMBL" id="CP072385">
    <property type="protein sequence ID" value="QUC10511.1"/>
    <property type="molecule type" value="Genomic_DNA"/>
</dbReference>
<dbReference type="GeneID" id="64406191"/>